<protein>
    <recommendedName>
        <fullName evidence="1">CoA-binding domain-containing protein</fullName>
    </recommendedName>
</protein>
<feature type="domain" description="CoA-binding" evidence="1">
    <location>
        <begin position="10"/>
        <end position="102"/>
    </location>
</feature>
<keyword evidence="3" id="KW-1185">Reference proteome</keyword>
<dbReference type="PANTHER" id="PTHR33303:SF2">
    <property type="entry name" value="COA-BINDING DOMAIN-CONTAINING PROTEIN"/>
    <property type="match status" value="1"/>
</dbReference>
<dbReference type="SMART" id="SM00881">
    <property type="entry name" value="CoA_binding"/>
    <property type="match status" value="1"/>
</dbReference>
<organism evidence="2 3">
    <name type="scientific">Granulicella aggregans</name>
    <dbReference type="NCBI Taxonomy" id="474949"/>
    <lineage>
        <taxon>Bacteria</taxon>
        <taxon>Pseudomonadati</taxon>
        <taxon>Acidobacteriota</taxon>
        <taxon>Terriglobia</taxon>
        <taxon>Terriglobales</taxon>
        <taxon>Acidobacteriaceae</taxon>
        <taxon>Granulicella</taxon>
    </lineage>
</organism>
<dbReference type="Gene3D" id="3.40.50.720">
    <property type="entry name" value="NAD(P)-binding Rossmann-like Domain"/>
    <property type="match status" value="1"/>
</dbReference>
<evidence type="ECO:0000259" key="1">
    <source>
        <dbReference type="SMART" id="SM00881"/>
    </source>
</evidence>
<name>A0A7W8E1V9_9BACT</name>
<dbReference type="PANTHER" id="PTHR33303">
    <property type="entry name" value="CYTOPLASMIC PROTEIN-RELATED"/>
    <property type="match status" value="1"/>
</dbReference>
<dbReference type="SUPFAM" id="SSF51735">
    <property type="entry name" value="NAD(P)-binding Rossmann-fold domains"/>
    <property type="match status" value="1"/>
</dbReference>
<dbReference type="InterPro" id="IPR003781">
    <property type="entry name" value="CoA-bd"/>
</dbReference>
<evidence type="ECO:0000313" key="3">
    <source>
        <dbReference type="Proteomes" id="UP000540989"/>
    </source>
</evidence>
<dbReference type="EMBL" id="JACHIP010000001">
    <property type="protein sequence ID" value="MBB5055534.1"/>
    <property type="molecule type" value="Genomic_DNA"/>
</dbReference>
<proteinExistence type="predicted"/>
<gene>
    <name evidence="2" type="ORF">HDF16_000203</name>
</gene>
<sequence>MNEPETIRDFLNAKTIAVVGLSADSEKPSHFVSEYMQRHGYRIIPVNPAADTVLGERSYASLSELPEKPDLVNVFRGAAVIPRIVEEMAQLGFCNLWVQLGIINEEAALKAEANGMHVVMDRCIMVEHRRAGLA</sequence>
<comment type="caution">
    <text evidence="2">The sequence shown here is derived from an EMBL/GenBank/DDBJ whole genome shotgun (WGS) entry which is preliminary data.</text>
</comment>
<evidence type="ECO:0000313" key="2">
    <source>
        <dbReference type="EMBL" id="MBB5055534.1"/>
    </source>
</evidence>
<dbReference type="InterPro" id="IPR036291">
    <property type="entry name" value="NAD(P)-bd_dom_sf"/>
</dbReference>
<dbReference type="AlphaFoldDB" id="A0A7W8E1V9"/>
<dbReference type="Pfam" id="PF13380">
    <property type="entry name" value="CoA_binding_2"/>
    <property type="match status" value="1"/>
</dbReference>
<dbReference type="RefSeq" id="WP_184213281.1">
    <property type="nucleotide sequence ID" value="NZ_JACHIP010000001.1"/>
</dbReference>
<reference evidence="2 3" key="1">
    <citation type="submission" date="2020-08" db="EMBL/GenBank/DDBJ databases">
        <title>Genomic Encyclopedia of Type Strains, Phase IV (KMG-V): Genome sequencing to study the core and pangenomes of soil and plant-associated prokaryotes.</title>
        <authorList>
            <person name="Whitman W."/>
        </authorList>
    </citation>
    <scope>NUCLEOTIDE SEQUENCE [LARGE SCALE GENOMIC DNA]</scope>
    <source>
        <strain evidence="2 3">M8UP14</strain>
    </source>
</reference>
<accession>A0A7W8E1V9</accession>
<dbReference type="Proteomes" id="UP000540989">
    <property type="component" value="Unassembled WGS sequence"/>
</dbReference>